<dbReference type="PANTHER" id="PTHR36607">
    <property type="entry name" value="1,2-DIHYDROXY-3-KETO-5-METHYLTHIOPENTENE DIOXYGENASE 4"/>
    <property type="match status" value="1"/>
</dbReference>
<name>A0A9Q1KAF7_9CARY</name>
<evidence type="ECO:0000259" key="3">
    <source>
        <dbReference type="Pfam" id="PF10536"/>
    </source>
</evidence>
<evidence type="ECO:0000313" key="4">
    <source>
        <dbReference type="EMBL" id="KAJ8439281.1"/>
    </source>
</evidence>
<feature type="region of interest" description="Disordered" evidence="2">
    <location>
        <begin position="1"/>
        <end position="21"/>
    </location>
</feature>
<feature type="domain" description="Aminotransferase-like plant mobile" evidence="3">
    <location>
        <begin position="135"/>
        <end position="495"/>
    </location>
</feature>
<evidence type="ECO:0000256" key="1">
    <source>
        <dbReference type="SAM" id="Coils"/>
    </source>
</evidence>
<dbReference type="OrthoDB" id="1194411at2759"/>
<sequence length="680" mass="78133">MDGSCGSQKAPNENGDEYDCGPDYQRSIPLRDLEVNIPFDSKVFKTSWFKRDRIRKGTLEYTRNEEYGYIDVNTEAVKKSIQSCDIFYPPFAKLFKNKRNWGLDFQFHGCATYKPGIMEWTAYILAEFEGTLQAGVFGAVGVSQFPYHFNCDVWRAFCELLGPLMNTLHHGAGEIGISLYDLERISGLPVIGDVYKEFLPRNDILCDPTKYPSTVAELLCIHAELCRFHKRDYIFCNWWLDHFYRGELTLAAREYEGGQPKSKKNSPPQVSSRPRMTISNVTREGELIAFITFWLSHFALPHGRYIIRPETFVMAALLAMGHRLSLAPTVLGYPYHGLGQAANHLGHPGEAGATLPIHYVIGWLVELFPCLYSHHPDRKCPKEYPILIRYAGDTHTSLSLSQARHMFRDQQFVYLRVNTFLEDSRTGRDLIDMGLSNDDFRYLLFIRSSVLPIRVASELILEPYYPNRFAHQFGFDQGVPSNNLNFSRHLRQRRNVMDLAQAFTIFCARDTRARFRIPYNWVQESILKGIEVIIDINSNQGSARELLASRVRVFQSFSALCSMIDIYNLKIFGVVETTVKIEDLVDIDRVKALSDQDLTCSSEITHIEDQLNNLYSEASKLKVKEQEVLREEEQIRKMREDLNIQQQVLLEAEGKLKSSLDLKKKEAEQVKADLAEARFS</sequence>
<dbReference type="AlphaFoldDB" id="A0A9Q1KAF7"/>
<dbReference type="EMBL" id="JAKOGI010000225">
    <property type="protein sequence ID" value="KAJ8439281.1"/>
    <property type="molecule type" value="Genomic_DNA"/>
</dbReference>
<dbReference type="Pfam" id="PF10536">
    <property type="entry name" value="PMD"/>
    <property type="match status" value="1"/>
</dbReference>
<feature type="coiled-coil region" evidence="1">
    <location>
        <begin position="604"/>
        <end position="655"/>
    </location>
</feature>
<dbReference type="Proteomes" id="UP001153076">
    <property type="component" value="Unassembled WGS sequence"/>
</dbReference>
<dbReference type="PANTHER" id="PTHR36607:SF20">
    <property type="entry name" value="AMINOTRANSFERASE-LIKE PLANT MOBILE DOMAIN-CONTAINING PROTEIN"/>
    <property type="match status" value="1"/>
</dbReference>
<protein>
    <recommendedName>
        <fullName evidence="3">Aminotransferase-like plant mobile domain-containing protein</fullName>
    </recommendedName>
</protein>
<evidence type="ECO:0000313" key="5">
    <source>
        <dbReference type="Proteomes" id="UP001153076"/>
    </source>
</evidence>
<gene>
    <name evidence="4" type="ORF">Cgig2_016829</name>
</gene>
<accession>A0A9Q1KAF7</accession>
<keyword evidence="5" id="KW-1185">Reference proteome</keyword>
<reference evidence="4" key="1">
    <citation type="submission" date="2022-04" db="EMBL/GenBank/DDBJ databases">
        <title>Carnegiea gigantea Genome sequencing and assembly v2.</title>
        <authorList>
            <person name="Copetti D."/>
            <person name="Sanderson M.J."/>
            <person name="Burquez A."/>
            <person name="Wojciechowski M.F."/>
        </authorList>
    </citation>
    <scope>NUCLEOTIDE SEQUENCE</scope>
    <source>
        <strain evidence="4">SGP5-SGP5p</strain>
        <tissue evidence="4">Aerial part</tissue>
    </source>
</reference>
<organism evidence="4 5">
    <name type="scientific">Carnegiea gigantea</name>
    <dbReference type="NCBI Taxonomy" id="171969"/>
    <lineage>
        <taxon>Eukaryota</taxon>
        <taxon>Viridiplantae</taxon>
        <taxon>Streptophyta</taxon>
        <taxon>Embryophyta</taxon>
        <taxon>Tracheophyta</taxon>
        <taxon>Spermatophyta</taxon>
        <taxon>Magnoliopsida</taxon>
        <taxon>eudicotyledons</taxon>
        <taxon>Gunneridae</taxon>
        <taxon>Pentapetalae</taxon>
        <taxon>Caryophyllales</taxon>
        <taxon>Cactineae</taxon>
        <taxon>Cactaceae</taxon>
        <taxon>Cactoideae</taxon>
        <taxon>Echinocereeae</taxon>
        <taxon>Carnegiea</taxon>
    </lineage>
</organism>
<dbReference type="InterPro" id="IPR019557">
    <property type="entry name" value="AminoTfrase-like_pln_mobile"/>
</dbReference>
<evidence type="ECO:0000256" key="2">
    <source>
        <dbReference type="SAM" id="MobiDB-lite"/>
    </source>
</evidence>
<feature type="compositionally biased region" description="Polar residues" evidence="2">
    <location>
        <begin position="265"/>
        <end position="276"/>
    </location>
</feature>
<comment type="caution">
    <text evidence="4">The sequence shown here is derived from an EMBL/GenBank/DDBJ whole genome shotgun (WGS) entry which is preliminary data.</text>
</comment>
<keyword evidence="1" id="KW-0175">Coiled coil</keyword>
<feature type="region of interest" description="Disordered" evidence="2">
    <location>
        <begin position="256"/>
        <end position="276"/>
    </location>
</feature>
<feature type="compositionally biased region" description="Polar residues" evidence="2">
    <location>
        <begin position="1"/>
        <end position="11"/>
    </location>
</feature>
<proteinExistence type="predicted"/>